<dbReference type="EMBL" id="JAOPJZ010000001">
    <property type="protein sequence ID" value="MCU4750873.1"/>
    <property type="molecule type" value="Genomic_DNA"/>
</dbReference>
<dbReference type="InterPro" id="IPR055933">
    <property type="entry name" value="DUF7511"/>
</dbReference>
<keyword evidence="3" id="KW-1185">Reference proteome</keyword>
<feature type="domain" description="DUF7511" evidence="1">
    <location>
        <begin position="26"/>
        <end position="62"/>
    </location>
</feature>
<comment type="caution">
    <text evidence="2">The sequence shown here is derived from an EMBL/GenBank/DDBJ whole genome shotgun (WGS) entry which is preliminary data.</text>
</comment>
<evidence type="ECO:0000313" key="3">
    <source>
        <dbReference type="Proteomes" id="UP001321047"/>
    </source>
</evidence>
<evidence type="ECO:0000313" key="2">
    <source>
        <dbReference type="EMBL" id="MCU4750873.1"/>
    </source>
</evidence>
<protein>
    <recommendedName>
        <fullName evidence="1">DUF7511 domain-containing protein</fullName>
    </recommendedName>
</protein>
<name>A0AAP2Z647_9EURY</name>
<dbReference type="Proteomes" id="UP001321047">
    <property type="component" value="Unassembled WGS sequence"/>
</dbReference>
<dbReference type="RefSeq" id="WP_342806069.1">
    <property type="nucleotide sequence ID" value="NZ_JAOPJZ010000001.1"/>
</dbReference>
<evidence type="ECO:0000259" key="1">
    <source>
        <dbReference type="Pfam" id="PF24351"/>
    </source>
</evidence>
<accession>A0AAP2Z647</accession>
<gene>
    <name evidence="2" type="ORF">OB919_02565</name>
</gene>
<dbReference type="AlphaFoldDB" id="A0AAP2Z647"/>
<dbReference type="Pfam" id="PF24351">
    <property type="entry name" value="DUF7511"/>
    <property type="match status" value="1"/>
</dbReference>
<sequence>MTVYEYPADTAAERDDEQAPLELLTDDGHTWTVVPEDAADIERMTQWISVDRSTLCELEAMR</sequence>
<proteinExistence type="predicted"/>
<reference evidence="2 3" key="1">
    <citation type="submission" date="2022-09" db="EMBL/GenBank/DDBJ databases">
        <title>Enrichment on poylsaccharides allowed isolation of novel metabolic and taxonomic groups of Haloarchaea.</title>
        <authorList>
            <person name="Sorokin D.Y."/>
            <person name="Elcheninov A.G."/>
            <person name="Khizhniak T.V."/>
            <person name="Kolganova T.V."/>
            <person name="Kublanov I.V."/>
        </authorList>
    </citation>
    <scope>NUCLEOTIDE SEQUENCE [LARGE SCALE GENOMIC DNA]</scope>
    <source>
        <strain evidence="2 3">AArc-curdl1</strain>
    </source>
</reference>
<organism evidence="2 3">
    <name type="scientific">Natronosalvus hydrolyticus</name>
    <dbReference type="NCBI Taxonomy" id="2979988"/>
    <lineage>
        <taxon>Archaea</taxon>
        <taxon>Methanobacteriati</taxon>
        <taxon>Methanobacteriota</taxon>
        <taxon>Stenosarchaea group</taxon>
        <taxon>Halobacteria</taxon>
        <taxon>Halobacteriales</taxon>
        <taxon>Natrialbaceae</taxon>
        <taxon>Natronosalvus</taxon>
    </lineage>
</organism>